<evidence type="ECO:0000256" key="1">
    <source>
        <dbReference type="SAM" id="MobiDB-lite"/>
    </source>
</evidence>
<sequence length="773" mass="88339">MHNQETDLEKQTTFLSHIVDEGRKRSRSGDAEKIVVVEPAKALPPNSRHHLTSLYNDYLQTVEDRQFRKKGKMIKTSDDVLSLIGLVRYDQKLYDSLFHQIAQQADTESKPRGALLKTIRKRYKVLLNKAPRILRSFHQDLVDQQNIDKSFERRLQSGRLWWQKQLGNLRRTTELSGRLVAAIKGDLEQLTPLAVRHDEEADQLKNLRKLQADYRHHADQKLRKQTLVRPKWQDTVYLICLKMIKDQKLVKLTETHVVYQEWYHMAQKRHKLLRRQDKLIVSEVRGLGKVFLKALHGLDSFLLASQDSILGMLQDLKEEVDLFLLNEASVTIQHRSRNDREDVRAELRKKCIPWGEYVRVMVQNLKAFSNSCLPTRVENVHALFEQIVKTSLSAYLCRESTLQRITIPPGNHVGAGEECGLDPPASSDILTQEQFDFSKTVFAKILGEEPSQLDTFLHSVPYASLYVLWINYNELRLSYENWTDHCRSVCKALEETGLTLRDYVHHDGSAAGGLYDAVAVFLDHVSLFLHKLQHSSAAFVQSNGMGKFATKISEWLLLFEEAVEMPTNALMKQISHLCSSMANIDIDLITLASPHISETATEAPNLQAIRRNLSELVKRLCCLSHVLDDAPSGAGPTSERTDAGNSEASETKETPLISCVKRWEHHITMGLNLACETFDLSKRNILPGSNLAQFSLNSLKEEENPGAGQLAERLRCLTALPQCLRGRKVERMPRDDAVRVQCVGEDDNVYVKRFHLNTEYNLRRVVVRPLDKL</sequence>
<dbReference type="Proteomes" id="UP000186922">
    <property type="component" value="Unassembled WGS sequence"/>
</dbReference>
<proteinExistence type="predicted"/>
<dbReference type="PANTHER" id="PTHR23052:SF1">
    <property type="entry name" value="AXONEMAL DYNEIN LIGHT CHAIN DOMAIN-CONTAINING PROTEIN 1"/>
    <property type="match status" value="1"/>
</dbReference>
<protein>
    <submittedName>
        <fullName evidence="2">Uncharacterized protein</fullName>
    </submittedName>
</protein>
<keyword evidence="3" id="KW-1185">Reference proteome</keyword>
<dbReference type="PANTHER" id="PTHR23052">
    <property type="entry name" value="AXONEMAL DYNEIN LIGHT CHAIN DOMAIN-CONTAINING PROTEIN 1"/>
    <property type="match status" value="1"/>
</dbReference>
<organism evidence="2 3">
    <name type="scientific">Ramazzottius varieornatus</name>
    <name type="common">Water bear</name>
    <name type="synonym">Tardigrade</name>
    <dbReference type="NCBI Taxonomy" id="947166"/>
    <lineage>
        <taxon>Eukaryota</taxon>
        <taxon>Metazoa</taxon>
        <taxon>Ecdysozoa</taxon>
        <taxon>Tardigrada</taxon>
        <taxon>Eutardigrada</taxon>
        <taxon>Parachela</taxon>
        <taxon>Hypsibioidea</taxon>
        <taxon>Ramazzottiidae</taxon>
        <taxon>Ramazzottius</taxon>
    </lineage>
</organism>
<dbReference type="OrthoDB" id="1927454at2759"/>
<dbReference type="EMBL" id="BDGG01000008">
    <property type="protein sequence ID" value="GAV02124.1"/>
    <property type="molecule type" value="Genomic_DNA"/>
</dbReference>
<dbReference type="AlphaFoldDB" id="A0A1D1VT38"/>
<gene>
    <name evidence="2" type="primary">RvY_12726-1</name>
    <name evidence="2" type="synonym">RvY_12726.1</name>
    <name evidence="2" type="ORF">RvY_12726</name>
</gene>
<evidence type="ECO:0000313" key="2">
    <source>
        <dbReference type="EMBL" id="GAV02124.1"/>
    </source>
</evidence>
<comment type="caution">
    <text evidence="2">The sequence shown here is derived from an EMBL/GenBank/DDBJ whole genome shotgun (WGS) entry which is preliminary data.</text>
</comment>
<accession>A0A1D1VT38</accession>
<dbReference type="InterPro" id="IPR052845">
    <property type="entry name" value="Axonemal_dynein_LC_domain"/>
</dbReference>
<name>A0A1D1VT38_RAMVA</name>
<evidence type="ECO:0000313" key="3">
    <source>
        <dbReference type="Proteomes" id="UP000186922"/>
    </source>
</evidence>
<feature type="region of interest" description="Disordered" evidence="1">
    <location>
        <begin position="631"/>
        <end position="651"/>
    </location>
</feature>
<reference evidence="2 3" key="1">
    <citation type="journal article" date="2016" name="Nat. Commun.">
        <title>Extremotolerant tardigrade genome and improved radiotolerance of human cultured cells by tardigrade-unique protein.</title>
        <authorList>
            <person name="Hashimoto T."/>
            <person name="Horikawa D.D."/>
            <person name="Saito Y."/>
            <person name="Kuwahara H."/>
            <person name="Kozuka-Hata H."/>
            <person name="Shin-I T."/>
            <person name="Minakuchi Y."/>
            <person name="Ohishi K."/>
            <person name="Motoyama A."/>
            <person name="Aizu T."/>
            <person name="Enomoto A."/>
            <person name="Kondo K."/>
            <person name="Tanaka S."/>
            <person name="Hara Y."/>
            <person name="Koshikawa S."/>
            <person name="Sagara H."/>
            <person name="Miura T."/>
            <person name="Yokobori S."/>
            <person name="Miyagawa K."/>
            <person name="Suzuki Y."/>
            <person name="Kubo T."/>
            <person name="Oyama M."/>
            <person name="Kohara Y."/>
            <person name="Fujiyama A."/>
            <person name="Arakawa K."/>
            <person name="Katayama T."/>
            <person name="Toyoda A."/>
            <person name="Kunieda T."/>
        </authorList>
    </citation>
    <scope>NUCLEOTIDE SEQUENCE [LARGE SCALE GENOMIC DNA]</scope>
    <source>
        <strain evidence="2 3">YOKOZUNA-1</strain>
    </source>
</reference>